<feature type="region of interest" description="Disordered" evidence="1">
    <location>
        <begin position="737"/>
        <end position="793"/>
    </location>
</feature>
<name>A0ABP1DKH3_9APHY</name>
<organism evidence="2 3">
    <name type="scientific">Somion occarium</name>
    <dbReference type="NCBI Taxonomy" id="3059160"/>
    <lineage>
        <taxon>Eukaryota</taxon>
        <taxon>Fungi</taxon>
        <taxon>Dikarya</taxon>
        <taxon>Basidiomycota</taxon>
        <taxon>Agaricomycotina</taxon>
        <taxon>Agaricomycetes</taxon>
        <taxon>Polyporales</taxon>
        <taxon>Cerrenaceae</taxon>
        <taxon>Somion</taxon>
    </lineage>
</organism>
<feature type="compositionally biased region" description="Low complexity" evidence="1">
    <location>
        <begin position="326"/>
        <end position="360"/>
    </location>
</feature>
<evidence type="ECO:0000256" key="1">
    <source>
        <dbReference type="SAM" id="MobiDB-lite"/>
    </source>
</evidence>
<feature type="region of interest" description="Disordered" evidence="1">
    <location>
        <begin position="655"/>
        <end position="688"/>
    </location>
</feature>
<feature type="region of interest" description="Disordered" evidence="1">
    <location>
        <begin position="399"/>
        <end position="432"/>
    </location>
</feature>
<protein>
    <submittedName>
        <fullName evidence="2">Uncharacterized protein</fullName>
    </submittedName>
</protein>
<feature type="region of interest" description="Disordered" evidence="1">
    <location>
        <begin position="1"/>
        <end position="188"/>
    </location>
</feature>
<gene>
    <name evidence="2" type="ORF">GFSPODELE1_LOCUS6816</name>
</gene>
<feature type="compositionally biased region" description="Polar residues" evidence="1">
    <location>
        <begin position="1"/>
        <end position="15"/>
    </location>
</feature>
<dbReference type="EMBL" id="OZ037948">
    <property type="protein sequence ID" value="CAL1708351.1"/>
    <property type="molecule type" value="Genomic_DNA"/>
</dbReference>
<feature type="compositionally biased region" description="Basic residues" evidence="1">
    <location>
        <begin position="671"/>
        <end position="685"/>
    </location>
</feature>
<sequence length="793" mass="85810">MADNTSSTQISTVTAENLPAVVSTGSERAPTPAGSTQDTTKTAEIEKATPTGNEDTPSGINAQPDAGAPKTPARTIEHGASVMSSHHSLLSGRKGKKTVRSGNNTPEVSFAPIRGAQKRPAKGSLKIWTARPGASKSAADIPNTSTGTPSLDSQNHKLITSKSKISGNPPTTPVRRTRLDQGVSPGSKKTYAEVVTSSPLGLIRRSRTTPPLTPVGRGPEVIPSSSPIAALQIPHLDDTVPANSPMQSFRWEYKRFAHSEDTRRTQHSVTPIARKVRTSPVDNQEGFDITAAPVKPKTPATAQKRLILDYVYPGPVPPRSHRPNLSQSIRPSPAPSAISTHTIPIASSSSLPPSDFRPSSVTPRIVRTYSRKKLSGIPMNVDSNAELPIAPFAAISLASKNNASPPPPSPPQPSAVQKKQKSGDKSVGSETASQLVLDSSVLNVERDTAVDDFGLPFELAISKVKSTPHTINFRDEPIVSQRRTVRLSRANPNAKAVAERHLANIAKDAKPVTAELTERRRKRHGYLHQRNAQTIDNSSNELLITSELAEPLYCISPRCKVPGQYKGIIRNGELVMKRPTAGRLVHDHTAKDEDAKTHIVNSTYVHWKCTTPAARARLRNAMGEIHGLTVHPSAQRCWKIVVASIMKADASEVARKKATKQEKISAQQARALKKRRRGKEQKRRKQMDQMMQQVILDAMEVDSKSESDSDDDFDFDPKDSDSIAAATKLADAFLDSLNGRGEPIAGGSGTTHDSDKEMNELISDEDEQPPPKRQRMASSDNDPSHLIPLSEAV</sequence>
<feature type="compositionally biased region" description="Polar residues" evidence="1">
    <location>
        <begin position="50"/>
        <end position="61"/>
    </location>
</feature>
<feature type="region of interest" description="Disordered" evidence="1">
    <location>
        <begin position="318"/>
        <end position="362"/>
    </location>
</feature>
<proteinExistence type="predicted"/>
<evidence type="ECO:0000313" key="2">
    <source>
        <dbReference type="EMBL" id="CAL1708351.1"/>
    </source>
</evidence>
<feature type="compositionally biased region" description="Pro residues" evidence="1">
    <location>
        <begin position="404"/>
        <end position="413"/>
    </location>
</feature>
<feature type="region of interest" description="Disordered" evidence="1">
    <location>
        <begin position="204"/>
        <end position="224"/>
    </location>
</feature>
<accession>A0ABP1DKH3</accession>
<feature type="compositionally biased region" description="Polar residues" evidence="1">
    <location>
        <begin position="142"/>
        <end position="169"/>
    </location>
</feature>
<reference evidence="3" key="1">
    <citation type="submission" date="2024-04" db="EMBL/GenBank/DDBJ databases">
        <authorList>
            <person name="Shaw F."/>
            <person name="Minotto A."/>
        </authorList>
    </citation>
    <scope>NUCLEOTIDE SEQUENCE [LARGE SCALE GENOMIC DNA]</scope>
</reference>
<keyword evidence="3" id="KW-1185">Reference proteome</keyword>
<evidence type="ECO:0000313" key="3">
    <source>
        <dbReference type="Proteomes" id="UP001497453"/>
    </source>
</evidence>
<dbReference type="Proteomes" id="UP001497453">
    <property type="component" value="Chromosome 5"/>
</dbReference>